<organism evidence="1 2">
    <name type="scientific">Tetragonisca angustula</name>
    <dbReference type="NCBI Taxonomy" id="166442"/>
    <lineage>
        <taxon>Eukaryota</taxon>
        <taxon>Metazoa</taxon>
        <taxon>Ecdysozoa</taxon>
        <taxon>Arthropoda</taxon>
        <taxon>Hexapoda</taxon>
        <taxon>Insecta</taxon>
        <taxon>Pterygota</taxon>
        <taxon>Neoptera</taxon>
        <taxon>Endopterygota</taxon>
        <taxon>Hymenoptera</taxon>
        <taxon>Apocrita</taxon>
        <taxon>Aculeata</taxon>
        <taxon>Apoidea</taxon>
        <taxon>Anthophila</taxon>
        <taxon>Apidae</taxon>
        <taxon>Tetragonisca</taxon>
    </lineage>
</organism>
<keyword evidence="2" id="KW-1185">Reference proteome</keyword>
<proteinExistence type="predicted"/>
<dbReference type="AlphaFoldDB" id="A0AAW1A1M1"/>
<name>A0AAW1A1M1_9HYME</name>
<accession>A0AAW1A1M1</accession>
<dbReference type="EMBL" id="JAWNGG020000071">
    <property type="protein sequence ID" value="KAK9303819.1"/>
    <property type="molecule type" value="Genomic_DNA"/>
</dbReference>
<comment type="caution">
    <text evidence="1">The sequence shown here is derived from an EMBL/GenBank/DDBJ whole genome shotgun (WGS) entry which is preliminary data.</text>
</comment>
<protein>
    <submittedName>
        <fullName evidence="1">Uncharacterized protein</fullName>
    </submittedName>
</protein>
<sequence length="167" mass="19701">MEEPRRTSDRVQKECFSIRVGFQVARFPRSARFLLISLARSVTIKTLRCYSTIFHGVPRYSAPYSTPAEWFVVCAPALVKLRSDWRSFFDPNRLSFVQIREVSSSTRFDSIPNPCKSNILFGIEGSTSFLCALKLRDFRNDSLYLRMFPTEIKWFREQRQFVRLLFF</sequence>
<dbReference type="Proteomes" id="UP001432146">
    <property type="component" value="Unassembled WGS sequence"/>
</dbReference>
<evidence type="ECO:0000313" key="2">
    <source>
        <dbReference type="Proteomes" id="UP001432146"/>
    </source>
</evidence>
<reference evidence="1 2" key="1">
    <citation type="submission" date="2024-05" db="EMBL/GenBank/DDBJ databases">
        <title>The nuclear and mitochondrial genome assemblies of Tetragonisca angustula (Apidae: Meliponini), a tiny yet remarkable pollinator in the Neotropics.</title>
        <authorList>
            <person name="Ferrari R."/>
            <person name="Ricardo P.C."/>
            <person name="Dias F.C."/>
            <person name="Araujo N.S."/>
            <person name="Soares D.O."/>
            <person name="Zhou Q.-S."/>
            <person name="Zhu C.-D."/>
            <person name="Coutinho L."/>
            <person name="Airas M.C."/>
            <person name="Batista T.M."/>
        </authorList>
    </citation>
    <scope>NUCLEOTIDE SEQUENCE [LARGE SCALE GENOMIC DNA]</scope>
    <source>
        <strain evidence="1">ASF017062</strain>
        <tissue evidence="1">Abdomen</tissue>
    </source>
</reference>
<gene>
    <name evidence="1" type="ORF">QLX08_004561</name>
</gene>
<evidence type="ECO:0000313" key="1">
    <source>
        <dbReference type="EMBL" id="KAK9303819.1"/>
    </source>
</evidence>